<dbReference type="InterPro" id="IPR015915">
    <property type="entry name" value="Kelch-typ_b-propeller"/>
</dbReference>
<dbReference type="PANTHER" id="PTHR24414">
    <property type="entry name" value="F-BOX/KELCH-REPEAT PROTEIN SKIP4"/>
    <property type="match status" value="1"/>
</dbReference>
<name>A0A9Q0KMF6_9MAGN</name>
<proteinExistence type="predicted"/>
<dbReference type="InterPro" id="IPR050354">
    <property type="entry name" value="F-box/kelch-repeat_ARATH"/>
</dbReference>
<dbReference type="GO" id="GO:0043161">
    <property type="term" value="P:proteasome-mediated ubiquitin-dependent protein catabolic process"/>
    <property type="evidence" value="ECO:0007669"/>
    <property type="project" value="TreeGrafter"/>
</dbReference>
<sequence length="385" mass="43605">MAVSLSKDKDEAKQQPQEAPIHGDVLEEILTHLTLLDLLAASRVSKVWRIAVTSSLLISPRVKPWLIIHALHPRNHSPTSTSAFDPASRVWLSLNTGNLPTAGSEIRSSHSQNILYTFSTRTFSFSFDAFHLMWHHAEAPRVWRQNPIIARFGCHVIIAGGTCDYVDDDPLAVEMYDTESRRWEMCGPMPVELKDSATSTWLSAAATDRTLYLLEKRSLVICSFDAETKTWGPTFNLTLDVFHSIIGVANKRLVLVGLIGEPDELQGVGLWEVDQVSYECRKIGEMPEVMVESLRNENSMFWMPCASMEGDFIYVYNPANPEWIFFCELKERMCQWSQVLNPTAKDHNRMERFVFTCGKMGMYDLEKAVITGRTQDKINGGIGQR</sequence>
<keyword evidence="4" id="KW-1185">Reference proteome</keyword>
<dbReference type="PANTHER" id="PTHR24414:SF44">
    <property type="entry name" value="F-BOX DOMAIN-CONTAINING PROTEIN"/>
    <property type="match status" value="1"/>
</dbReference>
<dbReference type="SUPFAM" id="SSF81383">
    <property type="entry name" value="F-box domain"/>
    <property type="match status" value="1"/>
</dbReference>
<evidence type="ECO:0000256" key="1">
    <source>
        <dbReference type="SAM" id="MobiDB-lite"/>
    </source>
</evidence>
<dbReference type="InterPro" id="IPR001810">
    <property type="entry name" value="F-box_dom"/>
</dbReference>
<evidence type="ECO:0000313" key="4">
    <source>
        <dbReference type="Proteomes" id="UP001141806"/>
    </source>
</evidence>
<dbReference type="SUPFAM" id="SSF117281">
    <property type="entry name" value="Kelch motif"/>
    <property type="match status" value="1"/>
</dbReference>
<gene>
    <name evidence="3" type="ORF">NE237_006050</name>
</gene>
<protein>
    <recommendedName>
        <fullName evidence="2">F-box domain-containing protein</fullName>
    </recommendedName>
</protein>
<feature type="domain" description="F-box" evidence="2">
    <location>
        <begin position="24"/>
        <end position="56"/>
    </location>
</feature>
<accession>A0A9Q0KMF6</accession>
<dbReference type="Gene3D" id="2.120.10.80">
    <property type="entry name" value="Kelch-type beta propeller"/>
    <property type="match status" value="1"/>
</dbReference>
<organism evidence="3 4">
    <name type="scientific">Protea cynaroides</name>
    <dbReference type="NCBI Taxonomy" id="273540"/>
    <lineage>
        <taxon>Eukaryota</taxon>
        <taxon>Viridiplantae</taxon>
        <taxon>Streptophyta</taxon>
        <taxon>Embryophyta</taxon>
        <taxon>Tracheophyta</taxon>
        <taxon>Spermatophyta</taxon>
        <taxon>Magnoliopsida</taxon>
        <taxon>Proteales</taxon>
        <taxon>Proteaceae</taxon>
        <taxon>Protea</taxon>
    </lineage>
</organism>
<dbReference type="EMBL" id="JAMYWD010000004">
    <property type="protein sequence ID" value="KAJ4972876.1"/>
    <property type="molecule type" value="Genomic_DNA"/>
</dbReference>
<dbReference type="Proteomes" id="UP001141806">
    <property type="component" value="Unassembled WGS sequence"/>
</dbReference>
<dbReference type="InterPro" id="IPR036047">
    <property type="entry name" value="F-box-like_dom_sf"/>
</dbReference>
<comment type="caution">
    <text evidence="3">The sequence shown here is derived from an EMBL/GenBank/DDBJ whole genome shotgun (WGS) entry which is preliminary data.</text>
</comment>
<feature type="compositionally biased region" description="Basic and acidic residues" evidence="1">
    <location>
        <begin position="1"/>
        <end position="13"/>
    </location>
</feature>
<evidence type="ECO:0000313" key="3">
    <source>
        <dbReference type="EMBL" id="KAJ4972876.1"/>
    </source>
</evidence>
<dbReference type="GO" id="GO:0005634">
    <property type="term" value="C:nucleus"/>
    <property type="evidence" value="ECO:0007669"/>
    <property type="project" value="TreeGrafter"/>
</dbReference>
<evidence type="ECO:0000259" key="2">
    <source>
        <dbReference type="Pfam" id="PF00646"/>
    </source>
</evidence>
<dbReference type="GO" id="GO:0005829">
    <property type="term" value="C:cytosol"/>
    <property type="evidence" value="ECO:0007669"/>
    <property type="project" value="TreeGrafter"/>
</dbReference>
<feature type="region of interest" description="Disordered" evidence="1">
    <location>
        <begin position="1"/>
        <end position="20"/>
    </location>
</feature>
<dbReference type="AlphaFoldDB" id="A0A9Q0KMF6"/>
<reference evidence="3" key="1">
    <citation type="journal article" date="2023" name="Plant J.">
        <title>The genome of the king protea, Protea cynaroides.</title>
        <authorList>
            <person name="Chang J."/>
            <person name="Duong T.A."/>
            <person name="Schoeman C."/>
            <person name="Ma X."/>
            <person name="Roodt D."/>
            <person name="Barker N."/>
            <person name="Li Z."/>
            <person name="Van de Peer Y."/>
            <person name="Mizrachi E."/>
        </authorList>
    </citation>
    <scope>NUCLEOTIDE SEQUENCE</scope>
    <source>
        <tissue evidence="3">Young leaves</tissue>
    </source>
</reference>
<dbReference type="Pfam" id="PF00646">
    <property type="entry name" value="F-box"/>
    <property type="match status" value="1"/>
</dbReference>
<dbReference type="OrthoDB" id="1854110at2759"/>